<dbReference type="EMBL" id="CP002280">
    <property type="protein sequence ID" value="ADP39763.1"/>
    <property type="molecule type" value="Genomic_DNA"/>
</dbReference>
<protein>
    <submittedName>
        <fullName evidence="2">Uncharacterized protein</fullName>
    </submittedName>
</protein>
<gene>
    <name evidence="2" type="ordered locus">HMPREF0733_10305</name>
</gene>
<organism evidence="2 3">
    <name type="scientific">Rothia dentocariosa (strain ATCC 17931 / CDC X599 / XDIA)</name>
    <dbReference type="NCBI Taxonomy" id="762948"/>
    <lineage>
        <taxon>Bacteria</taxon>
        <taxon>Bacillati</taxon>
        <taxon>Actinomycetota</taxon>
        <taxon>Actinomycetes</taxon>
        <taxon>Micrococcales</taxon>
        <taxon>Micrococcaceae</taxon>
        <taxon>Rothia</taxon>
    </lineage>
</organism>
<sequence length="63" mass="7382">MWAYLEQINAFTTSSILSKLTISRKQIQRLLLKTQLLARIHAFASQSCLTLMLRFIILFFHIV</sequence>
<dbReference type="Proteomes" id="UP000000387">
    <property type="component" value="Chromosome"/>
</dbReference>
<evidence type="ECO:0000313" key="3">
    <source>
        <dbReference type="Proteomes" id="UP000000387"/>
    </source>
</evidence>
<feature type="transmembrane region" description="Helical" evidence="1">
    <location>
        <begin position="36"/>
        <end position="62"/>
    </location>
</feature>
<keyword evidence="1" id="KW-1133">Transmembrane helix</keyword>
<evidence type="ECO:0000256" key="1">
    <source>
        <dbReference type="SAM" id="Phobius"/>
    </source>
</evidence>
<dbReference type="HOGENOM" id="CLU_2883143_0_0_11"/>
<evidence type="ECO:0000313" key="2">
    <source>
        <dbReference type="EMBL" id="ADP39763.1"/>
    </source>
</evidence>
<name>E3GZM8_ROTDC</name>
<accession>E3GZM8</accession>
<keyword evidence="1" id="KW-0812">Transmembrane</keyword>
<proteinExistence type="predicted"/>
<dbReference type="AlphaFoldDB" id="E3GZM8"/>
<keyword evidence="1" id="KW-0472">Membrane</keyword>
<dbReference type="KEGG" id="rdn:HMPREF0733_10305"/>
<reference evidence="3" key="1">
    <citation type="submission" date="2010-10" db="EMBL/GenBank/DDBJ databases">
        <title>The complete genome of Rothia dentocariosa ATCC 17931.</title>
        <authorList>
            <person name="Muzny D."/>
            <person name="Qin X."/>
            <person name="Buhay C."/>
            <person name="Dugan-Rocha S."/>
            <person name="Ding Y."/>
            <person name="Chen G."/>
            <person name="Hawes A."/>
            <person name="Holder M."/>
            <person name="Jhangiani S."/>
            <person name="Johnson A."/>
            <person name="Khan Z."/>
            <person name="Li Z."/>
            <person name="Liu W."/>
            <person name="Liu X."/>
            <person name="Perez L."/>
            <person name="Shen H."/>
            <person name="Wang Q."/>
            <person name="Watt J."/>
            <person name="Xi L."/>
            <person name="Xin Y."/>
            <person name="Zhou J."/>
            <person name="Deng J."/>
            <person name="Jiang H."/>
            <person name="Liu Y."/>
            <person name="Qu J."/>
            <person name="Song X.-Z."/>
            <person name="Zhang L."/>
            <person name="Villasana D."/>
            <person name="Johnson A."/>
            <person name="Liu J."/>
            <person name="Liyanage D."/>
            <person name="Lorensuhewa L."/>
            <person name="Robinson T."/>
            <person name="Song A."/>
            <person name="Song B.-B."/>
            <person name="Dinh H."/>
            <person name="Thornton R."/>
            <person name="Coyle M."/>
            <person name="Francisco L."/>
            <person name="Jackson L."/>
            <person name="Javaid M."/>
            <person name="Korchina V."/>
            <person name="Kovar C."/>
            <person name="Mata R."/>
            <person name="Mathew T."/>
            <person name="Ngo R."/>
            <person name="Nguyen L."/>
            <person name="Nguyen N."/>
            <person name="Okwuonu G."/>
            <person name="Ongeri F."/>
            <person name="Pham C."/>
            <person name="Simmons D."/>
            <person name="Wilczek-Boney K."/>
            <person name="Hale W."/>
            <person name="Jakkamsetti A."/>
            <person name="Pham P."/>
            <person name="Ruth R."/>
            <person name="San Lucas F."/>
            <person name="Warren J."/>
            <person name="Zhang J."/>
            <person name="Zhao Z."/>
            <person name="Zhou C."/>
            <person name="Zhu D."/>
            <person name="Lee S."/>
            <person name="Bess C."/>
            <person name="Blankenburg K."/>
            <person name="Forbes L."/>
            <person name="Fu Q."/>
            <person name="Gubbala S."/>
            <person name="Hirani K."/>
            <person name="Jayaseelan J.C."/>
            <person name="Lara F."/>
            <person name="Munidasa M."/>
            <person name="Palculict T."/>
            <person name="Patil S."/>
            <person name="Pu L.-L."/>
            <person name="Saada N."/>
            <person name="Tang L."/>
            <person name="Weissenberger G."/>
            <person name="Zhu Y."/>
            <person name="Hemphill L."/>
            <person name="Shang Y."/>
            <person name="Youmans B."/>
            <person name="Ayvaz T."/>
            <person name="Ross M."/>
            <person name="Santibanez J."/>
            <person name="Aqrawi P."/>
            <person name="Gross S."/>
            <person name="Joshi V."/>
            <person name="Fowler G."/>
            <person name="Nazareth L."/>
            <person name="Reid J."/>
            <person name="Worley K."/>
            <person name="Petrosino J."/>
            <person name="Highlander S."/>
            <person name="Gibbs R."/>
        </authorList>
    </citation>
    <scope>NUCLEOTIDE SEQUENCE [LARGE SCALE GENOMIC DNA]</scope>
    <source>
        <strain evidence="3">ATCC 17931 / CDC X599 / XDIA</strain>
    </source>
</reference>